<accession>A0A0F9R9B9</accession>
<feature type="region of interest" description="Disordered" evidence="1">
    <location>
        <begin position="1"/>
        <end position="27"/>
    </location>
</feature>
<feature type="compositionally biased region" description="Basic residues" evidence="1">
    <location>
        <begin position="16"/>
        <end position="27"/>
    </location>
</feature>
<proteinExistence type="predicted"/>
<dbReference type="EMBL" id="LAZR01001063">
    <property type="protein sequence ID" value="KKN51429.1"/>
    <property type="molecule type" value="Genomic_DNA"/>
</dbReference>
<evidence type="ECO:0000313" key="2">
    <source>
        <dbReference type="EMBL" id="KKN51429.1"/>
    </source>
</evidence>
<organism evidence="2">
    <name type="scientific">marine sediment metagenome</name>
    <dbReference type="NCBI Taxonomy" id="412755"/>
    <lineage>
        <taxon>unclassified sequences</taxon>
        <taxon>metagenomes</taxon>
        <taxon>ecological metagenomes</taxon>
    </lineage>
</organism>
<sequence>MKDYEDLVGPNPDIKNKKKYMKNKSKKKFPASNSLYEAVKDNTL</sequence>
<reference evidence="2" key="1">
    <citation type="journal article" date="2015" name="Nature">
        <title>Complex archaea that bridge the gap between prokaryotes and eukaryotes.</title>
        <authorList>
            <person name="Spang A."/>
            <person name="Saw J.H."/>
            <person name="Jorgensen S.L."/>
            <person name="Zaremba-Niedzwiedzka K."/>
            <person name="Martijn J."/>
            <person name="Lind A.E."/>
            <person name="van Eijk R."/>
            <person name="Schleper C."/>
            <person name="Guy L."/>
            <person name="Ettema T.J."/>
        </authorList>
    </citation>
    <scope>NUCLEOTIDE SEQUENCE</scope>
</reference>
<dbReference type="AlphaFoldDB" id="A0A0F9R9B9"/>
<protein>
    <submittedName>
        <fullName evidence="2">Uncharacterized protein</fullName>
    </submittedName>
</protein>
<comment type="caution">
    <text evidence="2">The sequence shown here is derived from an EMBL/GenBank/DDBJ whole genome shotgun (WGS) entry which is preliminary data.</text>
</comment>
<gene>
    <name evidence="2" type="ORF">LCGC14_0622450</name>
</gene>
<evidence type="ECO:0000256" key="1">
    <source>
        <dbReference type="SAM" id="MobiDB-lite"/>
    </source>
</evidence>
<name>A0A0F9R9B9_9ZZZZ</name>